<proteinExistence type="predicted"/>
<dbReference type="Proteomes" id="UP001314170">
    <property type="component" value="Unassembled WGS sequence"/>
</dbReference>
<keyword evidence="2" id="KW-1185">Reference proteome</keyword>
<comment type="caution">
    <text evidence="1">The sequence shown here is derived from an EMBL/GenBank/DDBJ whole genome shotgun (WGS) entry which is preliminary data.</text>
</comment>
<organism evidence="1 2">
    <name type="scientific">Dovyalis caffra</name>
    <dbReference type="NCBI Taxonomy" id="77055"/>
    <lineage>
        <taxon>Eukaryota</taxon>
        <taxon>Viridiplantae</taxon>
        <taxon>Streptophyta</taxon>
        <taxon>Embryophyta</taxon>
        <taxon>Tracheophyta</taxon>
        <taxon>Spermatophyta</taxon>
        <taxon>Magnoliopsida</taxon>
        <taxon>eudicotyledons</taxon>
        <taxon>Gunneridae</taxon>
        <taxon>Pentapetalae</taxon>
        <taxon>rosids</taxon>
        <taxon>fabids</taxon>
        <taxon>Malpighiales</taxon>
        <taxon>Salicaceae</taxon>
        <taxon>Flacourtieae</taxon>
        <taxon>Dovyalis</taxon>
    </lineage>
</organism>
<evidence type="ECO:0000313" key="1">
    <source>
        <dbReference type="EMBL" id="CAK7335921.1"/>
    </source>
</evidence>
<accession>A0AAV1RHN4</accession>
<evidence type="ECO:0000313" key="2">
    <source>
        <dbReference type="Proteomes" id="UP001314170"/>
    </source>
</evidence>
<reference evidence="1 2" key="1">
    <citation type="submission" date="2024-01" db="EMBL/GenBank/DDBJ databases">
        <authorList>
            <person name="Waweru B."/>
        </authorList>
    </citation>
    <scope>NUCLEOTIDE SEQUENCE [LARGE SCALE GENOMIC DNA]</scope>
</reference>
<dbReference type="AlphaFoldDB" id="A0AAV1RHN4"/>
<dbReference type="EMBL" id="CAWUPB010000994">
    <property type="protein sequence ID" value="CAK7335921.1"/>
    <property type="molecule type" value="Genomic_DNA"/>
</dbReference>
<name>A0AAV1RHN4_9ROSI</name>
<gene>
    <name evidence="1" type="ORF">DCAF_LOCUS10924</name>
</gene>
<protein>
    <submittedName>
        <fullName evidence="1">Uncharacterized protein</fullName>
    </submittedName>
</protein>
<sequence>MAMGAAEGSVEVRDGVARFRWVWWLLGLSEKTLRGGFGLARFVREDDEGAACLVETDDVGEAASSGTVVRLNPGENEANSSFKHEFVLPMVAEEACL</sequence>